<dbReference type="Gene3D" id="1.10.443.10">
    <property type="entry name" value="Intergrase catalytic core"/>
    <property type="match status" value="1"/>
</dbReference>
<dbReference type="GO" id="GO:0006310">
    <property type="term" value="P:DNA recombination"/>
    <property type="evidence" value="ECO:0007669"/>
    <property type="project" value="UniProtKB-KW"/>
</dbReference>
<dbReference type="OrthoDB" id="3249498at2759"/>
<reference evidence="2 3" key="1">
    <citation type="journal article" date="2020" name="ISME J.">
        <title>Uncovering the hidden diversity of litter-decomposition mechanisms in mushroom-forming fungi.</title>
        <authorList>
            <person name="Floudas D."/>
            <person name="Bentzer J."/>
            <person name="Ahren D."/>
            <person name="Johansson T."/>
            <person name="Persson P."/>
            <person name="Tunlid A."/>
        </authorList>
    </citation>
    <scope>NUCLEOTIDE SEQUENCE [LARGE SCALE GENOMIC DNA]</scope>
    <source>
        <strain evidence="2 3">CBS 291.85</strain>
    </source>
</reference>
<dbReference type="InterPro" id="IPR011010">
    <property type="entry name" value="DNA_brk_join_enz"/>
</dbReference>
<sequence length="634" mass="71863">MDDFFRWDLASNMLYFQGCLRPQQQVLLLIIWEFISGLFEDDKQDHGPMLKIIGFWVDINKGVLTLSPSSIKDLIARVSEFLSIKDRKHPLRSWWHLSGHLNWSLNVLPWARPALSTLYEKMRGKSIPQASIPINAAVQESLEWYLSILPSAIGVKFFDEGIWGDEEADMVFWTNSSLTIALSFVFAGNGFVYDIKPPPPSVKVDIFFLELVAILSAINFAVSRPSPPKRVLIWSDSLNSVAAFDYLGTSEHIHTCVMLAVAGLVIRLGIDVRVRHIPGLPSSISLIPNPHLRASPQPFTQTMERVILMRLGGLAKPRVPCPIQPLSLIDERVSFLQAHAIEESTLAGYKTGARDYVTFCINHNLSLEPTISTLCRYIAYTSQFIASGPDYLTGTHHFLREIYPEFATNRASHAVQATIIGSRKFRADAVHRKLPLKTSHLDAFYNLYLENPTYDNLLFITILSCMFYGVHRAGELIAKRQCDIRKTVKRSSLKFDGNCVSYKLPYHKGDWFYHGSEILLGKHVSANPVFLLRTYSKLRDSLHKHKFPLFLKEDGSLPTRSWFEGIFFKLVNREYGGHSVRAGGATYYASLGLSESIIQALGRWSSDAWHIYIRDHATVQAEIQLSTLRQFENT</sequence>
<keyword evidence="3" id="KW-1185">Reference proteome</keyword>
<dbReference type="PANTHER" id="PTHR34605:SF3">
    <property type="entry name" value="P CELL-TYPE AGGLUTINATION PROTEIN MAP4-LIKE-RELATED"/>
    <property type="match status" value="1"/>
</dbReference>
<dbReference type="EMBL" id="JAACJM010000021">
    <property type="protein sequence ID" value="KAF5366749.1"/>
    <property type="molecule type" value="Genomic_DNA"/>
</dbReference>
<dbReference type="InterPro" id="IPR052925">
    <property type="entry name" value="Phage_Integrase-like_Recomb"/>
</dbReference>
<organism evidence="2 3">
    <name type="scientific">Tetrapyrgos nigripes</name>
    <dbReference type="NCBI Taxonomy" id="182062"/>
    <lineage>
        <taxon>Eukaryota</taxon>
        <taxon>Fungi</taxon>
        <taxon>Dikarya</taxon>
        <taxon>Basidiomycota</taxon>
        <taxon>Agaricomycotina</taxon>
        <taxon>Agaricomycetes</taxon>
        <taxon>Agaricomycetidae</taxon>
        <taxon>Agaricales</taxon>
        <taxon>Marasmiineae</taxon>
        <taxon>Marasmiaceae</taxon>
        <taxon>Tetrapyrgos</taxon>
    </lineage>
</organism>
<evidence type="ECO:0008006" key="4">
    <source>
        <dbReference type="Google" id="ProtNLM"/>
    </source>
</evidence>
<dbReference type="Proteomes" id="UP000559256">
    <property type="component" value="Unassembled WGS sequence"/>
</dbReference>
<proteinExistence type="predicted"/>
<evidence type="ECO:0000256" key="1">
    <source>
        <dbReference type="ARBA" id="ARBA00023172"/>
    </source>
</evidence>
<dbReference type="SUPFAM" id="SSF56349">
    <property type="entry name" value="DNA breaking-rejoining enzymes"/>
    <property type="match status" value="1"/>
</dbReference>
<name>A0A8H5GL59_9AGAR</name>
<comment type="caution">
    <text evidence="2">The sequence shown here is derived from an EMBL/GenBank/DDBJ whole genome shotgun (WGS) entry which is preliminary data.</text>
</comment>
<protein>
    <recommendedName>
        <fullName evidence="4">Tyr recombinase domain-containing protein</fullName>
    </recommendedName>
</protein>
<evidence type="ECO:0000313" key="3">
    <source>
        <dbReference type="Proteomes" id="UP000559256"/>
    </source>
</evidence>
<dbReference type="GO" id="GO:0015074">
    <property type="term" value="P:DNA integration"/>
    <property type="evidence" value="ECO:0007669"/>
    <property type="project" value="InterPro"/>
</dbReference>
<dbReference type="GO" id="GO:0003677">
    <property type="term" value="F:DNA binding"/>
    <property type="evidence" value="ECO:0007669"/>
    <property type="project" value="InterPro"/>
</dbReference>
<keyword evidence="1" id="KW-0233">DNA recombination</keyword>
<dbReference type="InterPro" id="IPR013762">
    <property type="entry name" value="Integrase-like_cat_sf"/>
</dbReference>
<gene>
    <name evidence="2" type="ORF">D9758_006543</name>
</gene>
<dbReference type="PANTHER" id="PTHR34605">
    <property type="entry name" value="PHAGE_INTEGRASE DOMAIN-CONTAINING PROTEIN"/>
    <property type="match status" value="1"/>
</dbReference>
<accession>A0A8H5GL59</accession>
<evidence type="ECO:0000313" key="2">
    <source>
        <dbReference type="EMBL" id="KAF5366749.1"/>
    </source>
</evidence>
<dbReference type="AlphaFoldDB" id="A0A8H5GL59"/>